<dbReference type="EMBL" id="MDYQ01000196">
    <property type="protein sequence ID" value="PRP79127.1"/>
    <property type="molecule type" value="Genomic_DNA"/>
</dbReference>
<organism evidence="1 2">
    <name type="scientific">Planoprotostelium fungivorum</name>
    <dbReference type="NCBI Taxonomy" id="1890364"/>
    <lineage>
        <taxon>Eukaryota</taxon>
        <taxon>Amoebozoa</taxon>
        <taxon>Evosea</taxon>
        <taxon>Variosea</taxon>
        <taxon>Cavosteliida</taxon>
        <taxon>Cavosteliaceae</taxon>
        <taxon>Planoprotostelium</taxon>
    </lineage>
</organism>
<protein>
    <submittedName>
        <fullName evidence="1">Uncharacterized protein</fullName>
    </submittedName>
</protein>
<accession>A0A2P6N5B0</accession>
<reference evidence="1 2" key="1">
    <citation type="journal article" date="2018" name="Genome Biol. Evol.">
        <title>Multiple Roots of Fruiting Body Formation in Amoebozoa.</title>
        <authorList>
            <person name="Hillmann F."/>
            <person name="Forbes G."/>
            <person name="Novohradska S."/>
            <person name="Ferling I."/>
            <person name="Riege K."/>
            <person name="Groth M."/>
            <person name="Westermann M."/>
            <person name="Marz M."/>
            <person name="Spaller T."/>
            <person name="Winckler T."/>
            <person name="Schaap P."/>
            <person name="Glockner G."/>
        </authorList>
    </citation>
    <scope>NUCLEOTIDE SEQUENCE [LARGE SCALE GENOMIC DNA]</scope>
    <source>
        <strain evidence="1 2">Jena</strain>
    </source>
</reference>
<evidence type="ECO:0000313" key="2">
    <source>
        <dbReference type="Proteomes" id="UP000241769"/>
    </source>
</evidence>
<dbReference type="Proteomes" id="UP000241769">
    <property type="component" value="Unassembled WGS sequence"/>
</dbReference>
<keyword evidence="2" id="KW-1185">Reference proteome</keyword>
<sequence length="72" mass="8492">MRAQTLTVSYREVRSKSDKRDGVYTTPSAERHKILHCRNFKIQFVRKNLSCHLTFDLALVLETDLFFVFALE</sequence>
<dbReference type="AlphaFoldDB" id="A0A2P6N5B0"/>
<evidence type="ECO:0000313" key="1">
    <source>
        <dbReference type="EMBL" id="PRP79127.1"/>
    </source>
</evidence>
<dbReference type="InParanoid" id="A0A2P6N5B0"/>
<proteinExistence type="predicted"/>
<gene>
    <name evidence="1" type="ORF">PROFUN_11683</name>
</gene>
<comment type="caution">
    <text evidence="1">The sequence shown here is derived from an EMBL/GenBank/DDBJ whole genome shotgun (WGS) entry which is preliminary data.</text>
</comment>
<name>A0A2P6N5B0_9EUKA</name>